<keyword evidence="1" id="KW-0694">RNA-binding</keyword>
<evidence type="ECO:0000259" key="2">
    <source>
        <dbReference type="SMART" id="SM00363"/>
    </source>
</evidence>
<dbReference type="Pfam" id="PF17774">
    <property type="entry name" value="YlmH_RBD"/>
    <property type="match status" value="1"/>
</dbReference>
<dbReference type="SUPFAM" id="SSF55174">
    <property type="entry name" value="Alpha-L RNA-binding motif"/>
    <property type="match status" value="1"/>
</dbReference>
<dbReference type="SMART" id="SM00363">
    <property type="entry name" value="S4"/>
    <property type="match status" value="1"/>
</dbReference>
<dbReference type="InterPro" id="IPR002942">
    <property type="entry name" value="S4_RNA-bd"/>
</dbReference>
<dbReference type="Proteomes" id="UP000611762">
    <property type="component" value="Unassembled WGS sequence"/>
</dbReference>
<dbReference type="CDD" id="cd00165">
    <property type="entry name" value="S4"/>
    <property type="match status" value="1"/>
</dbReference>
<dbReference type="EMBL" id="JACRSU010000003">
    <property type="protein sequence ID" value="MBC8541298.1"/>
    <property type="molecule type" value="Genomic_DNA"/>
</dbReference>
<evidence type="ECO:0000313" key="4">
    <source>
        <dbReference type="Proteomes" id="UP000611762"/>
    </source>
</evidence>
<dbReference type="PANTHER" id="PTHR13633">
    <property type="entry name" value="MITOCHONDRIAL TRANSCRIPTION RESCUE FACTOR 1"/>
    <property type="match status" value="1"/>
</dbReference>
<dbReference type="InterPro" id="IPR012677">
    <property type="entry name" value="Nucleotide-bd_a/b_plait_sf"/>
</dbReference>
<evidence type="ECO:0000313" key="3">
    <source>
        <dbReference type="EMBL" id="MBC8541298.1"/>
    </source>
</evidence>
<dbReference type="Gene3D" id="3.10.290.10">
    <property type="entry name" value="RNA-binding S4 domain"/>
    <property type="match status" value="1"/>
</dbReference>
<dbReference type="InterPro" id="IPR040591">
    <property type="entry name" value="RqcP2_RBD"/>
</dbReference>
<name>A0A926DLR4_9FIRM</name>
<dbReference type="AlphaFoldDB" id="A0A926DLR4"/>
<accession>A0A926DLR4</accession>
<reference evidence="3" key="1">
    <citation type="submission" date="2020-08" db="EMBL/GenBank/DDBJ databases">
        <title>Genome public.</title>
        <authorList>
            <person name="Liu C."/>
            <person name="Sun Q."/>
        </authorList>
    </citation>
    <scope>NUCLEOTIDE SEQUENCE</scope>
    <source>
        <strain evidence="3">H8</strain>
    </source>
</reference>
<dbReference type="RefSeq" id="WP_249313340.1">
    <property type="nucleotide sequence ID" value="NZ_JACRSU010000003.1"/>
</dbReference>
<dbReference type="InterPro" id="IPR036986">
    <property type="entry name" value="S4_RNA-bd_sf"/>
</dbReference>
<dbReference type="Gene3D" id="3.30.1370.160">
    <property type="match status" value="1"/>
</dbReference>
<dbReference type="PANTHER" id="PTHR13633:SF3">
    <property type="entry name" value="MITOCHONDRIAL TRANSCRIPTION RESCUE FACTOR 1"/>
    <property type="match status" value="1"/>
</dbReference>
<evidence type="ECO:0000256" key="1">
    <source>
        <dbReference type="PROSITE-ProRule" id="PRU00182"/>
    </source>
</evidence>
<protein>
    <recommendedName>
        <fullName evidence="2">RNA-binding S4 domain-containing protein</fullName>
    </recommendedName>
</protein>
<comment type="caution">
    <text evidence="3">The sequence shown here is derived from an EMBL/GenBank/DDBJ whole genome shotgun (WGS) entry which is preliminary data.</text>
</comment>
<feature type="domain" description="RNA-binding S4" evidence="2">
    <location>
        <begin position="177"/>
        <end position="237"/>
    </location>
</feature>
<dbReference type="PROSITE" id="PS50889">
    <property type="entry name" value="S4"/>
    <property type="match status" value="1"/>
</dbReference>
<dbReference type="GO" id="GO:0003723">
    <property type="term" value="F:RNA binding"/>
    <property type="evidence" value="ECO:0007669"/>
    <property type="project" value="UniProtKB-KW"/>
</dbReference>
<gene>
    <name evidence="3" type="ORF">H8698_09955</name>
</gene>
<proteinExistence type="predicted"/>
<dbReference type="Gene3D" id="3.30.70.330">
    <property type="match status" value="1"/>
</dbReference>
<sequence length="253" mass="28028">MKNENTVTADNEWLKRCEDFEQSVLKYKSVRFSRFVSPHDLAVFKLRFKPSPFIHILAFGGASDCERVQIGFFPDFLEPDERAFPISPILLTGVSGLSHRDILGSVLGLGIKREMTGDIFVDGDKAVIMSDSQVRDFLLYHLKTVGRKKVEVSLCPEEVSLSLEHAFQIVRCVVASARLDAVVGAAANLSRSEAQDSILGGNVSVNFVQTADTSKKLCVGDVISVRHHGRFVLENICGETKKGRLAVELKKYI</sequence>
<organism evidence="3 4">
    <name type="scientific">Congzhengia minquanensis</name>
    <dbReference type="NCBI Taxonomy" id="2763657"/>
    <lineage>
        <taxon>Bacteria</taxon>
        <taxon>Bacillati</taxon>
        <taxon>Bacillota</taxon>
        <taxon>Clostridia</taxon>
        <taxon>Eubacteriales</taxon>
        <taxon>Oscillospiraceae</taxon>
        <taxon>Congzhengia</taxon>
    </lineage>
</organism>
<keyword evidence="4" id="KW-1185">Reference proteome</keyword>